<dbReference type="GO" id="GO:0051539">
    <property type="term" value="F:4 iron, 4 sulfur cluster binding"/>
    <property type="evidence" value="ECO:0007669"/>
    <property type="project" value="UniProtKB-KW"/>
</dbReference>
<evidence type="ECO:0000313" key="6">
    <source>
        <dbReference type="EMBL" id="RJP18801.1"/>
    </source>
</evidence>
<dbReference type="InterPro" id="IPR039650">
    <property type="entry name" value="HdrA-like"/>
</dbReference>
<dbReference type="PANTHER" id="PTHR43498">
    <property type="entry name" value="FERREDOXIN:COB-COM HETERODISULFIDE REDUCTASE SUBUNIT A"/>
    <property type="match status" value="1"/>
</dbReference>
<dbReference type="SUPFAM" id="SSF51905">
    <property type="entry name" value="FAD/NAD(P)-binding domain"/>
    <property type="match status" value="1"/>
</dbReference>
<dbReference type="AlphaFoldDB" id="A0A3A4NTB3"/>
<dbReference type="GO" id="GO:0016491">
    <property type="term" value="F:oxidoreductase activity"/>
    <property type="evidence" value="ECO:0007669"/>
    <property type="project" value="UniProtKB-KW"/>
</dbReference>
<dbReference type="GO" id="GO:0046872">
    <property type="term" value="F:metal ion binding"/>
    <property type="evidence" value="ECO:0007669"/>
    <property type="project" value="UniProtKB-KW"/>
</dbReference>
<reference evidence="6 7" key="1">
    <citation type="journal article" date="2017" name="ISME J.">
        <title>Energy and carbon metabolisms in a deep terrestrial subsurface fluid microbial community.</title>
        <authorList>
            <person name="Momper L."/>
            <person name="Jungbluth S.P."/>
            <person name="Lee M.D."/>
            <person name="Amend J.P."/>
        </authorList>
    </citation>
    <scope>NUCLEOTIDE SEQUENCE [LARGE SCALE GENOMIC DNA]</scope>
    <source>
        <strain evidence="6">SURF_5</strain>
    </source>
</reference>
<dbReference type="EMBL" id="QZKU01000097">
    <property type="protein sequence ID" value="RJP18801.1"/>
    <property type="molecule type" value="Genomic_DNA"/>
</dbReference>
<keyword evidence="5" id="KW-0411">Iron-sulfur</keyword>
<evidence type="ECO:0000256" key="4">
    <source>
        <dbReference type="ARBA" id="ARBA00023004"/>
    </source>
</evidence>
<dbReference type="PRINTS" id="PR00368">
    <property type="entry name" value="FADPNR"/>
</dbReference>
<organism evidence="6 7">
    <name type="scientific">Abyssobacteria bacterium (strain SURF_5)</name>
    <dbReference type="NCBI Taxonomy" id="2093360"/>
    <lineage>
        <taxon>Bacteria</taxon>
        <taxon>Pseudomonadati</taxon>
        <taxon>Candidatus Hydrogenedentota</taxon>
        <taxon>Candidatus Abyssobacteria</taxon>
    </lineage>
</organism>
<dbReference type="PANTHER" id="PTHR43498:SF1">
    <property type="entry name" value="COB--COM HETERODISULFIDE REDUCTASE IRON-SULFUR SUBUNIT A"/>
    <property type="match status" value="1"/>
</dbReference>
<evidence type="ECO:0000313" key="7">
    <source>
        <dbReference type="Proteomes" id="UP000265882"/>
    </source>
</evidence>
<protein>
    <submittedName>
        <fullName evidence="6">CoB--CoM heterodisulfide reductase iron-sulfur subunit A family protein</fullName>
    </submittedName>
</protein>
<dbReference type="Proteomes" id="UP000265882">
    <property type="component" value="Unassembled WGS sequence"/>
</dbReference>
<keyword evidence="2" id="KW-0479">Metal-binding</keyword>
<dbReference type="Pfam" id="PF12831">
    <property type="entry name" value="FAD_oxidored"/>
    <property type="match status" value="1"/>
</dbReference>
<sequence>MSTNGKILVIGGGISGISAAADAAEFGYDVVLVEKEPCLGGRVIRMNQYFPKLCPPSCGMEINVRRIRQNPKIKVYTMAEIEKVSGGPGDYSVSIRIRPRYVTGKQPVGQAHLDAVTTEVPNDFNYGMNSTKALHLPHETAFPMLHVLERSKLGAEEVEKLMAASPAGAIDLDMKEEVVEEKVGAIIIAAGWRPYDVAKLDNLGAGKYPNVITNVMMERLASHTGPTGGKITRPSDGKEPATVAFVQCAGSRDENHLPYCSALCCMGSLKQARYVRENLPEAKITIFYIDIRTIGRFEKFYYDLLDDPNISFIKGKVAKITEDAATGNPIVEAEEVMPGEKLREQFDMVVLATGVVPSTADLNIPGLKLEKDSDGFVIDSPNGSGIFAAGCAKRPLDVSRSVKDATAAVMKAIQLIRR</sequence>
<comment type="caution">
    <text evidence="6">The sequence shown here is derived from an EMBL/GenBank/DDBJ whole genome shotgun (WGS) entry which is preliminary data.</text>
</comment>
<evidence type="ECO:0000256" key="1">
    <source>
        <dbReference type="ARBA" id="ARBA00022485"/>
    </source>
</evidence>
<name>A0A3A4NTB3_ABYX5</name>
<gene>
    <name evidence="6" type="ORF">C4520_13815</name>
</gene>
<dbReference type="InterPro" id="IPR036188">
    <property type="entry name" value="FAD/NAD-bd_sf"/>
</dbReference>
<keyword evidence="3" id="KW-0560">Oxidoreductase</keyword>
<evidence type="ECO:0000256" key="3">
    <source>
        <dbReference type="ARBA" id="ARBA00023002"/>
    </source>
</evidence>
<keyword evidence="4" id="KW-0408">Iron</keyword>
<evidence type="ECO:0000256" key="2">
    <source>
        <dbReference type="ARBA" id="ARBA00022723"/>
    </source>
</evidence>
<keyword evidence="1" id="KW-0004">4Fe-4S</keyword>
<evidence type="ECO:0000256" key="5">
    <source>
        <dbReference type="ARBA" id="ARBA00023014"/>
    </source>
</evidence>
<dbReference type="Gene3D" id="3.40.50.720">
    <property type="entry name" value="NAD(P)-binding Rossmann-like Domain"/>
    <property type="match status" value="1"/>
</dbReference>
<proteinExistence type="predicted"/>
<accession>A0A3A4NTB3</accession>